<accession>A0A494ZZC9</accession>
<dbReference type="InterPro" id="IPR003615">
    <property type="entry name" value="HNH_nuc"/>
</dbReference>
<keyword evidence="2" id="KW-0255">Endonuclease</keyword>
<proteinExistence type="predicted"/>
<reference evidence="2 3" key="1">
    <citation type="journal article" date="2016" name="Int. J. Syst. Evol. Microbiol.">
        <title>Oceanobacillus halophilus sp. nov., a novel moderately halophilic bacterium from a hypersaline lake.</title>
        <authorList>
            <person name="Amoozegar M.A."/>
            <person name="Bagheri M."/>
            <person name="Makhdoumi A."/>
            <person name="Nikou M.M."/>
            <person name="Fazeli S.A.S."/>
            <person name="Schumann P."/>
            <person name="Sproer C."/>
            <person name="Sanchez-Porro C."/>
            <person name="Ventosa A."/>
        </authorList>
    </citation>
    <scope>NUCLEOTIDE SEQUENCE [LARGE SCALE GENOMIC DNA]</scope>
    <source>
        <strain evidence="2 3">DSM 23996</strain>
    </source>
</reference>
<protein>
    <submittedName>
        <fullName evidence="2">HNH endonuclease</fullName>
    </submittedName>
</protein>
<dbReference type="Pfam" id="PF13391">
    <property type="entry name" value="HNH_2"/>
    <property type="match status" value="1"/>
</dbReference>
<keyword evidence="3" id="KW-1185">Reference proteome</keyword>
<dbReference type="GO" id="GO:0004519">
    <property type="term" value="F:endonuclease activity"/>
    <property type="evidence" value="ECO:0007669"/>
    <property type="project" value="UniProtKB-KW"/>
</dbReference>
<evidence type="ECO:0000313" key="3">
    <source>
        <dbReference type="Proteomes" id="UP000269301"/>
    </source>
</evidence>
<keyword evidence="2" id="KW-0540">Nuclease</keyword>
<organism evidence="2 3">
    <name type="scientific">Oceanobacillus halophilus</name>
    <dbReference type="NCBI Taxonomy" id="930130"/>
    <lineage>
        <taxon>Bacteria</taxon>
        <taxon>Bacillati</taxon>
        <taxon>Bacillota</taxon>
        <taxon>Bacilli</taxon>
        <taxon>Bacillales</taxon>
        <taxon>Bacillaceae</taxon>
        <taxon>Oceanobacillus</taxon>
    </lineage>
</organism>
<dbReference type="EMBL" id="RBZP01000011">
    <property type="protein sequence ID" value="RKQ32304.1"/>
    <property type="molecule type" value="Genomic_DNA"/>
</dbReference>
<dbReference type="OrthoDB" id="5678128at2"/>
<dbReference type="Proteomes" id="UP000269301">
    <property type="component" value="Unassembled WGS sequence"/>
</dbReference>
<comment type="caution">
    <text evidence="2">The sequence shown here is derived from an EMBL/GenBank/DDBJ whole genome shotgun (WGS) entry which is preliminary data.</text>
</comment>
<keyword evidence="2" id="KW-0378">Hydrolase</keyword>
<feature type="domain" description="HNH nuclease" evidence="1">
    <location>
        <begin position="208"/>
        <end position="260"/>
    </location>
</feature>
<dbReference type="RefSeq" id="WP_121204849.1">
    <property type="nucleotide sequence ID" value="NZ_RBZP01000011.1"/>
</dbReference>
<evidence type="ECO:0000313" key="2">
    <source>
        <dbReference type="EMBL" id="RKQ32304.1"/>
    </source>
</evidence>
<gene>
    <name evidence="2" type="ORF">D8M06_13060</name>
</gene>
<name>A0A494ZZC9_9BACI</name>
<sequence>MNYYLVFQNKSYKEERNGGYLWAPQKNHAGQSVHHWSDVGKVRKGDIIFNSYKGKMNSIIIAKEDARKHDRPLDLDELDLWEKQGWLVEAEYIDLPNPVVYKNYMEEILRLQGNKYAPFNRIGRGNTGYLFRVTDELADMLFGVVEGYNNVRREEVLTTNSQKEVIAEINNEIESREFLNDTEKELFVKSRIGQSIFKKKLIKLEKKCKLCGVTDERFLIASHIKPWNKSNNYERLDVNNGLLLCPNHDALFDKGYVTFNDNGDILISSSIDEPTCILLNIHNQIKLKINKKQMEYMKWHRKVIFKS</sequence>
<evidence type="ECO:0000259" key="1">
    <source>
        <dbReference type="Pfam" id="PF13391"/>
    </source>
</evidence>
<dbReference type="AlphaFoldDB" id="A0A494ZZC9"/>